<comment type="caution">
    <text evidence="1">The sequence shown here is derived from an EMBL/GenBank/DDBJ whole genome shotgun (WGS) entry which is preliminary data.</text>
</comment>
<evidence type="ECO:0000313" key="1">
    <source>
        <dbReference type="EMBL" id="OMJ66673.1"/>
    </source>
</evidence>
<accession>A0A1R2AQ51</accession>
<sequence>MEVEDELPMKRFDFGKKSRIKKRSKTSDLFLLLTNIPDDYESCICSYKKVFTPLINAKPIGISFLTFSKFKNRSNCIKMIESSNPQISMFSFDQSILLQKDPLALNLVNEINSIYAMTKNLVLLINKKIASDEQDSDEIQLDSLEKETKNALMVYLSKIMLYLKEFFFTKNISDMCNNEWTDNIFLTHVLFGMYCFLIFKYNENDLDIFIEYLKCFKLFLGYTKKKRIHENIRVFIIDFIYQIIFLEGQFNNELDIIRIIGC</sequence>
<organism evidence="1 2">
    <name type="scientific">Stentor coeruleus</name>
    <dbReference type="NCBI Taxonomy" id="5963"/>
    <lineage>
        <taxon>Eukaryota</taxon>
        <taxon>Sar</taxon>
        <taxon>Alveolata</taxon>
        <taxon>Ciliophora</taxon>
        <taxon>Postciliodesmatophora</taxon>
        <taxon>Heterotrichea</taxon>
        <taxon>Heterotrichida</taxon>
        <taxon>Stentoridae</taxon>
        <taxon>Stentor</taxon>
    </lineage>
</organism>
<proteinExistence type="predicted"/>
<name>A0A1R2AQ51_9CILI</name>
<dbReference type="EMBL" id="MPUH01001661">
    <property type="protein sequence ID" value="OMJ66673.1"/>
    <property type="molecule type" value="Genomic_DNA"/>
</dbReference>
<protein>
    <submittedName>
        <fullName evidence="1">Uncharacterized protein</fullName>
    </submittedName>
</protein>
<evidence type="ECO:0000313" key="2">
    <source>
        <dbReference type="Proteomes" id="UP000187209"/>
    </source>
</evidence>
<dbReference type="Proteomes" id="UP000187209">
    <property type="component" value="Unassembled WGS sequence"/>
</dbReference>
<dbReference type="AlphaFoldDB" id="A0A1R2AQ51"/>
<keyword evidence="2" id="KW-1185">Reference proteome</keyword>
<gene>
    <name evidence="1" type="ORF">SteCoe_36402</name>
</gene>
<reference evidence="1 2" key="1">
    <citation type="submission" date="2016-11" db="EMBL/GenBank/DDBJ databases">
        <title>The macronuclear genome of Stentor coeruleus: a giant cell with tiny introns.</title>
        <authorList>
            <person name="Slabodnick M."/>
            <person name="Ruby J.G."/>
            <person name="Reiff S.B."/>
            <person name="Swart E.C."/>
            <person name="Gosai S."/>
            <person name="Prabakaran S."/>
            <person name="Witkowska E."/>
            <person name="Larue G.E."/>
            <person name="Fisher S."/>
            <person name="Freeman R.M."/>
            <person name="Gunawardena J."/>
            <person name="Chu W."/>
            <person name="Stover N.A."/>
            <person name="Gregory B.D."/>
            <person name="Nowacki M."/>
            <person name="Derisi J."/>
            <person name="Roy S.W."/>
            <person name="Marshall W.F."/>
            <person name="Sood P."/>
        </authorList>
    </citation>
    <scope>NUCLEOTIDE SEQUENCE [LARGE SCALE GENOMIC DNA]</scope>
    <source>
        <strain evidence="1">WM001</strain>
    </source>
</reference>